<dbReference type="Pfam" id="PF08544">
    <property type="entry name" value="GHMP_kinases_C"/>
    <property type="match status" value="1"/>
</dbReference>
<evidence type="ECO:0000256" key="9">
    <source>
        <dbReference type="ARBA" id="ARBA00022777"/>
    </source>
</evidence>
<dbReference type="InterPro" id="IPR006204">
    <property type="entry name" value="GHMP_kinase_N_dom"/>
</dbReference>
<evidence type="ECO:0000313" key="23">
    <source>
        <dbReference type="RefSeq" id="XP_014016250.1"/>
    </source>
</evidence>
<keyword evidence="9 18" id="KW-0418">Kinase</keyword>
<evidence type="ECO:0000256" key="19">
    <source>
        <dbReference type="SAM" id="Phobius"/>
    </source>
</evidence>
<evidence type="ECO:0000256" key="11">
    <source>
        <dbReference type="ARBA" id="ARBA00022842"/>
    </source>
</evidence>
<dbReference type="OrthoDB" id="1652964at2759"/>
<keyword evidence="13 18" id="KW-0756">Sterol biosynthesis</keyword>
<keyword evidence="18" id="KW-0153">Cholesterol metabolism</keyword>
<sequence length="482" mass="52213">MSNNLLLTPRMVFESSRFFTCRASIQFLHPGCHGFFRHLPSGYRYAIRTLTQSSSGIDNVCISIAILSVVSALIFLTTSLIALLPATGWVSCSLPFTALHLYRSSASPRKVALAVSLNLRTYLRLQATSTSKVCINLPNINTFLSWDVTELKQLLPDSGAELGNVNELDAELVRRLRDLVGVSNGTLDTRSMAILAFLYIYLSVFAGSGELPSLTVSVWSELPTGAGLGSSAAYSVCLAAALLSASGTIPSLLSDQESTARWGEVEMELINRWAFQGEKIIHGNPSGVDNAVGTWGGILRYHSGKITPLIRVPMLRILLTNTKVPRSTKVLVAGVKDKMNKFPSIINPVLESVNAVSCTCEQTLSEMTNDTPTPEHYNILEELIDINQHHLNVMGVGHPALDTLCRVTLARGLHSKLTGAGGGGCGITLLRPETECSVVQNTIQDLRDCGYDCWETSIGAEGVQQHSPLAVKKEALEVLARY</sequence>
<dbReference type="Pfam" id="PF00288">
    <property type="entry name" value="GHMP_kinases_N"/>
    <property type="match status" value="1"/>
</dbReference>
<evidence type="ECO:0000256" key="2">
    <source>
        <dbReference type="ARBA" id="ARBA00006495"/>
    </source>
</evidence>
<dbReference type="GO" id="GO:0019287">
    <property type="term" value="P:isopentenyl diphosphate biosynthetic process, mevalonate pathway"/>
    <property type="evidence" value="ECO:0007669"/>
    <property type="project" value="UniProtKB-UniPathway"/>
</dbReference>
<dbReference type="AlphaFoldDB" id="A0A1S3NLY7"/>
<evidence type="ECO:0000256" key="17">
    <source>
        <dbReference type="ARBA" id="ARBA00029438"/>
    </source>
</evidence>
<keyword evidence="7" id="KW-0479">Metal-binding</keyword>
<evidence type="ECO:0000256" key="16">
    <source>
        <dbReference type="ARBA" id="ARBA00023221"/>
    </source>
</evidence>
<feature type="transmembrane region" description="Helical" evidence="19">
    <location>
        <begin position="82"/>
        <end position="102"/>
    </location>
</feature>
<proteinExistence type="inferred from homology"/>
<dbReference type="GO" id="GO:0004496">
    <property type="term" value="F:mevalonate kinase activity"/>
    <property type="evidence" value="ECO:0007669"/>
    <property type="project" value="UniProtKB-EC"/>
</dbReference>
<evidence type="ECO:0000256" key="13">
    <source>
        <dbReference type="ARBA" id="ARBA00023011"/>
    </source>
</evidence>
<keyword evidence="19" id="KW-1133">Transmembrane helix</keyword>
<keyword evidence="22" id="KW-1185">Reference proteome</keyword>
<evidence type="ECO:0000256" key="7">
    <source>
        <dbReference type="ARBA" id="ARBA00022723"/>
    </source>
</evidence>
<keyword evidence="12 18" id="KW-0752">Steroid biosynthesis</keyword>
<organism evidence="22 23">
    <name type="scientific">Salmo salar</name>
    <name type="common">Atlantic salmon</name>
    <dbReference type="NCBI Taxonomy" id="8030"/>
    <lineage>
        <taxon>Eukaryota</taxon>
        <taxon>Metazoa</taxon>
        <taxon>Chordata</taxon>
        <taxon>Craniata</taxon>
        <taxon>Vertebrata</taxon>
        <taxon>Euteleostomi</taxon>
        <taxon>Actinopterygii</taxon>
        <taxon>Neopterygii</taxon>
        <taxon>Teleostei</taxon>
        <taxon>Protacanthopterygii</taxon>
        <taxon>Salmoniformes</taxon>
        <taxon>Salmonidae</taxon>
        <taxon>Salmoninae</taxon>
        <taxon>Salmo</taxon>
    </lineage>
</organism>
<keyword evidence="10 18" id="KW-0067">ATP-binding</keyword>
<dbReference type="Gene3D" id="3.30.70.890">
    <property type="entry name" value="GHMP kinase, C-terminal domain"/>
    <property type="match status" value="1"/>
</dbReference>
<dbReference type="InterPro" id="IPR006203">
    <property type="entry name" value="GHMP_knse_ATP-bd_CS"/>
</dbReference>
<keyword evidence="11" id="KW-0460">Magnesium</keyword>
<feature type="transmembrane region" description="Helical" evidence="19">
    <location>
        <begin position="192"/>
        <end position="211"/>
    </location>
</feature>
<evidence type="ECO:0000256" key="12">
    <source>
        <dbReference type="ARBA" id="ARBA00022955"/>
    </source>
</evidence>
<keyword evidence="19" id="KW-0812">Transmembrane</keyword>
<dbReference type="SUPFAM" id="SSF54211">
    <property type="entry name" value="Ribosomal protein S5 domain 2-like"/>
    <property type="match status" value="1"/>
</dbReference>
<dbReference type="InterPro" id="IPR014721">
    <property type="entry name" value="Ribsml_uS5_D2-typ_fold_subgr"/>
</dbReference>
<dbReference type="GO" id="GO:0005829">
    <property type="term" value="C:cytosol"/>
    <property type="evidence" value="ECO:0007669"/>
    <property type="project" value="TreeGrafter"/>
</dbReference>
<dbReference type="KEGG" id="sasa:106580105"/>
<keyword evidence="19" id="KW-0472">Membrane</keyword>
<evidence type="ECO:0000256" key="15">
    <source>
        <dbReference type="ARBA" id="ARBA00023166"/>
    </source>
</evidence>
<evidence type="ECO:0000256" key="1">
    <source>
        <dbReference type="ARBA" id="ARBA00004496"/>
    </source>
</evidence>
<keyword evidence="14 18" id="KW-0443">Lipid metabolism</keyword>
<comment type="similarity">
    <text evidence="2 18">Belongs to the GHMP kinase family. Mevalonate kinase subfamily.</text>
</comment>
<keyword evidence="18" id="KW-0152">Cholesterol biosynthesis</keyword>
<evidence type="ECO:0000256" key="14">
    <source>
        <dbReference type="ARBA" id="ARBA00023098"/>
    </source>
</evidence>
<keyword evidence="5 18" id="KW-0444">Lipid biosynthesis</keyword>
<comment type="pathway">
    <text evidence="17 18">Isoprenoid biosynthesis; isopentenyl diphosphate biosynthesis via mevalonate pathway; isopentenyl diphosphate from (R)-mevalonate: step 1/3.</text>
</comment>
<evidence type="ECO:0000313" key="22">
    <source>
        <dbReference type="Proteomes" id="UP001652741"/>
    </source>
</evidence>
<comment type="catalytic activity">
    <reaction evidence="18">
        <text>(R)-mevalonate + ATP = (R)-5-phosphomevalonate + ADP + H(+)</text>
        <dbReference type="Rhea" id="RHEA:17065"/>
        <dbReference type="ChEBI" id="CHEBI:15378"/>
        <dbReference type="ChEBI" id="CHEBI:30616"/>
        <dbReference type="ChEBI" id="CHEBI:36464"/>
        <dbReference type="ChEBI" id="CHEBI:58146"/>
        <dbReference type="ChEBI" id="CHEBI:456216"/>
        <dbReference type="EC" id="2.7.1.36"/>
    </reaction>
</comment>
<accession>A0A1S3NLY7</accession>
<dbReference type="EC" id="2.7.1.36" evidence="3 18"/>
<dbReference type="Proteomes" id="UP001652741">
    <property type="component" value="Chromosome ssa20"/>
</dbReference>
<dbReference type="FunFam" id="3.30.70.890:FF:000003">
    <property type="entry name" value="Mevalonate kinase"/>
    <property type="match status" value="1"/>
</dbReference>
<dbReference type="PANTHER" id="PTHR43290">
    <property type="entry name" value="MEVALONATE KINASE"/>
    <property type="match status" value="1"/>
</dbReference>
<dbReference type="NCBIfam" id="TIGR00549">
    <property type="entry name" value="mevalon_kin"/>
    <property type="match status" value="1"/>
</dbReference>
<dbReference type="GO" id="GO:0006695">
    <property type="term" value="P:cholesterol biosynthetic process"/>
    <property type="evidence" value="ECO:0007669"/>
    <property type="project" value="UniProtKB-KW"/>
</dbReference>
<keyword evidence="4 18" id="KW-0963">Cytoplasm</keyword>
<protein>
    <recommendedName>
        <fullName evidence="3 18">Mevalonate kinase</fullName>
        <shortName evidence="18">MK</shortName>
        <ecNumber evidence="3 18">2.7.1.36</ecNumber>
    </recommendedName>
</protein>
<dbReference type="OMA" id="VCTYGGV"/>
<dbReference type="RefSeq" id="XP_014016250.1">
    <property type="nucleotide sequence ID" value="XM_014160775.2"/>
</dbReference>
<dbReference type="InterPro" id="IPR020568">
    <property type="entry name" value="Ribosomal_Su5_D2-typ_SF"/>
</dbReference>
<dbReference type="GeneID" id="106580105"/>
<dbReference type="InterPro" id="IPR006205">
    <property type="entry name" value="Mev_gal_kin"/>
</dbReference>
<dbReference type="PROSITE" id="PS00627">
    <property type="entry name" value="GHMP_KINASES_ATP"/>
    <property type="match status" value="1"/>
</dbReference>
<dbReference type="PANTHER" id="PTHR43290:SF2">
    <property type="entry name" value="MEVALONATE KINASE"/>
    <property type="match status" value="1"/>
</dbReference>
<dbReference type="GO" id="GO:0046872">
    <property type="term" value="F:metal ion binding"/>
    <property type="evidence" value="ECO:0007669"/>
    <property type="project" value="UniProtKB-KW"/>
</dbReference>
<evidence type="ECO:0000256" key="18">
    <source>
        <dbReference type="RuleBase" id="RU363087"/>
    </source>
</evidence>
<dbReference type="PRINTS" id="PR00959">
    <property type="entry name" value="MEVGALKINASE"/>
</dbReference>
<comment type="function">
    <text evidence="18">Catalyzes the phosphorylation of mevalonate to mevalonate 5-phosphate, a key step in isoprenoid and cholesterol biosynthesis.</text>
</comment>
<gene>
    <name evidence="23" type="primary">mvk</name>
</gene>
<comment type="subcellular location">
    <subcellularLocation>
        <location evidence="1 18">Cytoplasm</location>
    </subcellularLocation>
</comment>
<dbReference type="InterPro" id="IPR036554">
    <property type="entry name" value="GHMP_kinase_C_sf"/>
</dbReference>
<evidence type="ECO:0000259" key="20">
    <source>
        <dbReference type="Pfam" id="PF00288"/>
    </source>
</evidence>
<dbReference type="SUPFAM" id="SSF55060">
    <property type="entry name" value="GHMP Kinase, C-terminal domain"/>
    <property type="match status" value="1"/>
</dbReference>
<name>A0A1S3NLY7_SALSA</name>
<evidence type="ECO:0000256" key="3">
    <source>
        <dbReference type="ARBA" id="ARBA00012103"/>
    </source>
</evidence>
<feature type="domain" description="GHMP kinase C-terminal" evidence="21">
    <location>
        <begin position="380"/>
        <end position="434"/>
    </location>
</feature>
<dbReference type="InterPro" id="IPR013750">
    <property type="entry name" value="GHMP_kinase_C_dom"/>
</dbReference>
<dbReference type="Gene3D" id="3.30.230.10">
    <property type="match status" value="1"/>
</dbReference>
<evidence type="ECO:0000256" key="6">
    <source>
        <dbReference type="ARBA" id="ARBA00022679"/>
    </source>
</evidence>
<evidence type="ECO:0000256" key="10">
    <source>
        <dbReference type="ARBA" id="ARBA00022840"/>
    </source>
</evidence>
<evidence type="ECO:0000259" key="21">
    <source>
        <dbReference type="Pfam" id="PF08544"/>
    </source>
</evidence>
<reference evidence="23" key="1">
    <citation type="submission" date="2025-08" db="UniProtKB">
        <authorList>
            <consortium name="RefSeq"/>
        </authorList>
    </citation>
    <scope>IDENTIFICATION</scope>
</reference>
<evidence type="ECO:0000256" key="8">
    <source>
        <dbReference type="ARBA" id="ARBA00022741"/>
    </source>
</evidence>
<dbReference type="UniPathway" id="UPA00057">
    <property type="reaction ID" value="UER00098"/>
</dbReference>
<keyword evidence="15 18" id="KW-1207">Sterol metabolism</keyword>
<dbReference type="GO" id="GO:0005524">
    <property type="term" value="F:ATP binding"/>
    <property type="evidence" value="ECO:0007669"/>
    <property type="project" value="UniProtKB-KW"/>
</dbReference>
<feature type="domain" description="GHMP kinase N-terminal" evidence="20">
    <location>
        <begin position="209"/>
        <end position="292"/>
    </location>
</feature>
<evidence type="ECO:0000256" key="5">
    <source>
        <dbReference type="ARBA" id="ARBA00022516"/>
    </source>
</evidence>
<evidence type="ECO:0000256" key="4">
    <source>
        <dbReference type="ARBA" id="ARBA00022490"/>
    </source>
</evidence>
<feature type="transmembrane region" description="Helical" evidence="19">
    <location>
        <begin position="231"/>
        <end position="253"/>
    </location>
</feature>
<feature type="transmembrane region" description="Helical" evidence="19">
    <location>
        <begin position="57"/>
        <end position="76"/>
    </location>
</feature>
<keyword evidence="8 18" id="KW-0547">Nucleotide-binding</keyword>
<dbReference type="CTD" id="4598"/>
<keyword evidence="16 18" id="KW-0753">Steroid metabolism</keyword>
<keyword evidence="6 18" id="KW-0808">Transferase</keyword>